<comment type="subcellular location">
    <subcellularLocation>
        <location evidence="1">Membrane</location>
        <topology evidence="1">Single-pass type II membrane protein</topology>
    </subcellularLocation>
</comment>
<evidence type="ECO:0000313" key="12">
    <source>
        <dbReference type="EMBL" id="CAL1712540.1"/>
    </source>
</evidence>
<evidence type="ECO:0000256" key="3">
    <source>
        <dbReference type="ARBA" id="ARBA00022692"/>
    </source>
</evidence>
<dbReference type="CDD" id="cd02180">
    <property type="entry name" value="GH16_fungal_KRE6_glucanase"/>
    <property type="match status" value="1"/>
</dbReference>
<dbReference type="Proteomes" id="UP001497453">
    <property type="component" value="Chromosome 7"/>
</dbReference>
<evidence type="ECO:0000256" key="9">
    <source>
        <dbReference type="SAM" id="MobiDB-lite"/>
    </source>
</evidence>
<dbReference type="InterPro" id="IPR005629">
    <property type="entry name" value="Skn1/Kre6/Sbg1"/>
</dbReference>
<evidence type="ECO:0000256" key="1">
    <source>
        <dbReference type="ARBA" id="ARBA00004606"/>
    </source>
</evidence>
<dbReference type="PANTHER" id="PTHR31361:SF15">
    <property type="entry name" value="GH16 DOMAIN-CONTAINING PROTEIN"/>
    <property type="match status" value="1"/>
</dbReference>
<feature type="transmembrane region" description="Helical" evidence="10">
    <location>
        <begin position="161"/>
        <end position="184"/>
    </location>
</feature>
<feature type="compositionally biased region" description="Polar residues" evidence="9">
    <location>
        <begin position="21"/>
        <end position="56"/>
    </location>
</feature>
<dbReference type="Gene3D" id="2.60.120.200">
    <property type="match status" value="2"/>
</dbReference>
<evidence type="ECO:0000256" key="6">
    <source>
        <dbReference type="ARBA" id="ARBA00023136"/>
    </source>
</evidence>
<dbReference type="PROSITE" id="PS51762">
    <property type="entry name" value="GH16_2"/>
    <property type="match status" value="1"/>
</dbReference>
<keyword evidence="4" id="KW-0735">Signal-anchor</keyword>
<evidence type="ECO:0000256" key="10">
    <source>
        <dbReference type="SAM" id="Phobius"/>
    </source>
</evidence>
<dbReference type="InterPro" id="IPR000757">
    <property type="entry name" value="Beta-glucanase-like"/>
</dbReference>
<sequence length="693" mass="76465">MSNPPRRVPPPNQQYYAVPQSPRSAGPSRQPSQTHSYTAQATAYQPSQNSYTQNSYRQETAHGVATGVIGGGYGPYSYNPNPQATGYSSSRFSNAPSEASVGTTGEKTTASAAPIAGNTNTVPPYMWDTKDPDLDDALHNPDPVRDAALDRSFTLFSGRGWANASALIILVVGLLVLFVGYPIIVWARGRDRAITGFNLGGINGTGQVPNLPNMPSLIDKDTDKQFHTHVGTDGHTYNLIFSDEFETDGRTFWPGDDPFWEAVNLNYWPTGDLEWYDPQALTTQDGKLVITMDEIENHDLNFRSGMLSSWNKFCFTTGYIEVSISMPGAPTAPGLWPGAWTMGNLGRAGYGATTEGMWPYSYDTCDLGTFPNQTDHDGNPSVAATGSDSGGPLSFLPGQRLSACTCPGSDHPGPSVSDGRGVPEIDILEMQIDVSRFQGEVSQSFQLAPYNYQYSFDNSSDASTIYDPTITKFNSYKGGQFQQAVSAVTDINNADYNGQGYAPYGFEWWSDKNNRDDGYVTWFSQGKRTWTMTAETIGPDSISQVSQRLVSEEPMYVILNLGMSPSFQKQDFKHMTFPSKMYVDYVRVYQRSDVKEGVGCSPSHHPTTDYINAYTFECIHQPQSHDMGPGRIYFPPKLQIRRMLKTLSSAYLPLSNASVTHSHLHPCTDLLRPLQRLTYSTFTHLPTIINDRS</sequence>
<dbReference type="Pfam" id="PF03935">
    <property type="entry name" value="SKN1_KRE6_Sbg1"/>
    <property type="match status" value="1"/>
</dbReference>
<keyword evidence="7" id="KW-0325">Glycoprotein</keyword>
<keyword evidence="3 10" id="KW-0812">Transmembrane</keyword>
<feature type="compositionally biased region" description="Pro residues" evidence="9">
    <location>
        <begin position="1"/>
        <end position="12"/>
    </location>
</feature>
<dbReference type="InterPro" id="IPR013320">
    <property type="entry name" value="ConA-like_dom_sf"/>
</dbReference>
<accession>A0ABP1DXQ1</accession>
<feature type="domain" description="GH16" evidence="11">
    <location>
        <begin position="206"/>
        <end position="594"/>
    </location>
</feature>
<feature type="region of interest" description="Disordered" evidence="9">
    <location>
        <begin position="85"/>
        <end position="128"/>
    </location>
</feature>
<evidence type="ECO:0000313" key="13">
    <source>
        <dbReference type="Proteomes" id="UP001497453"/>
    </source>
</evidence>
<reference evidence="13" key="1">
    <citation type="submission" date="2024-04" db="EMBL/GenBank/DDBJ databases">
        <authorList>
            <person name="Shaw F."/>
            <person name="Minotto A."/>
        </authorList>
    </citation>
    <scope>NUCLEOTIDE SEQUENCE [LARGE SCALE GENOMIC DNA]</scope>
</reference>
<evidence type="ECO:0000256" key="5">
    <source>
        <dbReference type="ARBA" id="ARBA00022989"/>
    </source>
</evidence>
<evidence type="ECO:0000256" key="4">
    <source>
        <dbReference type="ARBA" id="ARBA00022968"/>
    </source>
</evidence>
<dbReference type="PANTHER" id="PTHR31361">
    <property type="entry name" value="BETA-GLUCAN SYNTHESIS-ASSOCIATED PROTEIN KRE6-RELATED"/>
    <property type="match status" value="1"/>
</dbReference>
<evidence type="ECO:0000256" key="7">
    <source>
        <dbReference type="ARBA" id="ARBA00023180"/>
    </source>
</evidence>
<name>A0ABP1DXQ1_9APHY</name>
<dbReference type="SUPFAM" id="SSF49899">
    <property type="entry name" value="Concanavalin A-like lectins/glucanases"/>
    <property type="match status" value="1"/>
</dbReference>
<keyword evidence="6 10" id="KW-0472">Membrane</keyword>
<evidence type="ECO:0000256" key="8">
    <source>
        <dbReference type="ARBA" id="ARBA00023316"/>
    </source>
</evidence>
<evidence type="ECO:0000256" key="2">
    <source>
        <dbReference type="ARBA" id="ARBA00010962"/>
    </source>
</evidence>
<organism evidence="12 13">
    <name type="scientific">Somion occarium</name>
    <dbReference type="NCBI Taxonomy" id="3059160"/>
    <lineage>
        <taxon>Eukaryota</taxon>
        <taxon>Fungi</taxon>
        <taxon>Dikarya</taxon>
        <taxon>Basidiomycota</taxon>
        <taxon>Agaricomycotina</taxon>
        <taxon>Agaricomycetes</taxon>
        <taxon>Polyporales</taxon>
        <taxon>Cerrenaceae</taxon>
        <taxon>Somion</taxon>
    </lineage>
</organism>
<protein>
    <recommendedName>
        <fullName evidence="11">GH16 domain-containing protein</fullName>
    </recommendedName>
</protein>
<comment type="similarity">
    <text evidence="2">Belongs to the SKN1/KRE6 family.</text>
</comment>
<keyword evidence="5 10" id="KW-1133">Transmembrane helix</keyword>
<feature type="region of interest" description="Disordered" evidence="9">
    <location>
        <begin position="1"/>
        <end position="56"/>
    </location>
</feature>
<gene>
    <name evidence="12" type="ORF">GFSPODELE1_LOCUS8872</name>
</gene>
<keyword evidence="13" id="KW-1185">Reference proteome</keyword>
<feature type="compositionally biased region" description="Polar residues" evidence="9">
    <location>
        <begin position="85"/>
        <end position="122"/>
    </location>
</feature>
<proteinExistence type="inferred from homology"/>
<keyword evidence="8" id="KW-0961">Cell wall biogenesis/degradation</keyword>
<dbReference type="EMBL" id="OZ037950">
    <property type="protein sequence ID" value="CAL1712540.1"/>
    <property type="molecule type" value="Genomic_DNA"/>
</dbReference>
<evidence type="ECO:0000259" key="11">
    <source>
        <dbReference type="PROSITE" id="PS51762"/>
    </source>
</evidence>